<keyword evidence="4" id="KW-1185">Reference proteome</keyword>
<dbReference type="Proteomes" id="UP001148018">
    <property type="component" value="Unassembled WGS sequence"/>
</dbReference>
<dbReference type="OrthoDB" id="8573773at2759"/>
<dbReference type="PROSITE" id="PS50835">
    <property type="entry name" value="IG_LIKE"/>
    <property type="match status" value="1"/>
</dbReference>
<dbReference type="EMBL" id="JANIIK010000118">
    <property type="protein sequence ID" value="KAJ3585403.1"/>
    <property type="molecule type" value="Genomic_DNA"/>
</dbReference>
<gene>
    <name evidence="3" type="ORF">NHX12_014122</name>
</gene>
<dbReference type="AlphaFoldDB" id="A0A9Q0I5B3"/>
<dbReference type="InterPro" id="IPR036179">
    <property type="entry name" value="Ig-like_dom_sf"/>
</dbReference>
<organism evidence="3 4">
    <name type="scientific">Muraenolepis orangiensis</name>
    <name type="common">Patagonian moray cod</name>
    <dbReference type="NCBI Taxonomy" id="630683"/>
    <lineage>
        <taxon>Eukaryota</taxon>
        <taxon>Metazoa</taxon>
        <taxon>Chordata</taxon>
        <taxon>Craniata</taxon>
        <taxon>Vertebrata</taxon>
        <taxon>Euteleostomi</taxon>
        <taxon>Actinopterygii</taxon>
        <taxon>Neopterygii</taxon>
        <taxon>Teleostei</taxon>
        <taxon>Neoteleostei</taxon>
        <taxon>Acanthomorphata</taxon>
        <taxon>Zeiogadaria</taxon>
        <taxon>Gadariae</taxon>
        <taxon>Gadiformes</taxon>
        <taxon>Muraenolepidoidei</taxon>
        <taxon>Muraenolepididae</taxon>
        <taxon>Muraenolepis</taxon>
    </lineage>
</organism>
<evidence type="ECO:0000313" key="3">
    <source>
        <dbReference type="EMBL" id="KAJ3585403.1"/>
    </source>
</evidence>
<dbReference type="InterPro" id="IPR007110">
    <property type="entry name" value="Ig-like_dom"/>
</dbReference>
<name>A0A9Q0I5B3_9TELE</name>
<accession>A0A9Q0I5B3</accession>
<protein>
    <recommendedName>
        <fullName evidence="2">Ig-like domain-containing protein</fullName>
    </recommendedName>
</protein>
<feature type="region of interest" description="Disordered" evidence="1">
    <location>
        <begin position="219"/>
        <end position="240"/>
    </location>
</feature>
<proteinExistence type="predicted"/>
<dbReference type="SUPFAM" id="SSF48726">
    <property type="entry name" value="Immunoglobulin"/>
    <property type="match status" value="1"/>
</dbReference>
<comment type="caution">
    <text evidence="3">The sequence shown here is derived from an EMBL/GenBank/DDBJ whole genome shotgun (WGS) entry which is preliminary data.</text>
</comment>
<feature type="domain" description="Ig-like" evidence="2">
    <location>
        <begin position="18"/>
        <end position="105"/>
    </location>
</feature>
<reference evidence="3" key="1">
    <citation type="submission" date="2022-07" db="EMBL/GenBank/DDBJ databases">
        <title>Chromosome-level genome of Muraenolepis orangiensis.</title>
        <authorList>
            <person name="Kim J."/>
        </authorList>
    </citation>
    <scope>NUCLEOTIDE SEQUENCE</scope>
    <source>
        <strain evidence="3">KU_S4_2022</strain>
        <tissue evidence="3">Muscle</tissue>
    </source>
</reference>
<dbReference type="InterPro" id="IPR013783">
    <property type="entry name" value="Ig-like_fold"/>
</dbReference>
<sequence length="240" mass="26866">MTHICLCLVLYLQRRSPPSKYSHVIGTELTVSPAWYLHVGDRVSINCTVRASTRAKGYKVHLKIIWTPIGPGDITPKVVVEEQNSTGVFYQLGPATHEHQGFYTCLTVPQPDTFAIDWHQIIWVADTSPVGSLDIVSHDRSQFFNNEMVTLTCQVPGDHSQWKMMRFDDWIGEVQQCPGSSWSSETGLSCTVKIAHPWSDMMYWCESATGLRSNPVNFTATAHPDGQPKKTDDVIETADA</sequence>
<evidence type="ECO:0000259" key="2">
    <source>
        <dbReference type="PROSITE" id="PS50835"/>
    </source>
</evidence>
<dbReference type="Gene3D" id="2.60.40.10">
    <property type="entry name" value="Immunoglobulins"/>
    <property type="match status" value="2"/>
</dbReference>
<evidence type="ECO:0000256" key="1">
    <source>
        <dbReference type="SAM" id="MobiDB-lite"/>
    </source>
</evidence>
<evidence type="ECO:0000313" key="4">
    <source>
        <dbReference type="Proteomes" id="UP001148018"/>
    </source>
</evidence>